<dbReference type="Proteomes" id="UP000233551">
    <property type="component" value="Unassembled WGS sequence"/>
</dbReference>
<protein>
    <submittedName>
        <fullName evidence="1">Uncharacterized protein</fullName>
    </submittedName>
</protein>
<evidence type="ECO:0000313" key="2">
    <source>
        <dbReference type="Proteomes" id="UP000233551"/>
    </source>
</evidence>
<dbReference type="AlphaFoldDB" id="A0A2I0JTD7"/>
<accession>A0A2I0JTD7</accession>
<name>A0A2I0JTD7_PUNGR</name>
<reference evidence="1 2" key="1">
    <citation type="submission" date="2017-11" db="EMBL/GenBank/DDBJ databases">
        <title>De-novo sequencing of pomegranate (Punica granatum L.) genome.</title>
        <authorList>
            <person name="Akparov Z."/>
            <person name="Amiraslanov A."/>
            <person name="Hajiyeva S."/>
            <person name="Abbasov M."/>
            <person name="Kaur K."/>
            <person name="Hamwieh A."/>
            <person name="Solovyev V."/>
            <person name="Salamov A."/>
            <person name="Braich B."/>
            <person name="Kosarev P."/>
            <person name="Mahmoud A."/>
            <person name="Hajiyev E."/>
            <person name="Babayeva S."/>
            <person name="Izzatullayeva V."/>
            <person name="Mammadov A."/>
            <person name="Mammadov A."/>
            <person name="Sharifova S."/>
            <person name="Ojaghi J."/>
            <person name="Eynullazada K."/>
            <person name="Bayramov B."/>
            <person name="Abdulazimova A."/>
            <person name="Shahmuradov I."/>
        </authorList>
    </citation>
    <scope>NUCLEOTIDE SEQUENCE [LARGE SCALE GENOMIC DNA]</scope>
    <source>
        <strain evidence="2">cv. AG2017</strain>
        <tissue evidence="1">Leaf</tissue>
    </source>
</reference>
<sequence length="175" mass="19026">MPGLRPVCKGSRKCARIGPSVARSSFEVTKNVPHVKSGTSVELVVSLVCSLPPPSRALKRMSDPQSVIEEIAIFTLIGYSWMVHAHLRSGRWSASGPAAPPGSTGLLLLGSLPFLDPQLHSNFSALAPVWEDAEEALRPQDARQRRSMALDSAYEIRRWEVRGAVQRLYGKAGSP</sequence>
<dbReference type="EMBL" id="PGOL01001267">
    <property type="protein sequence ID" value="PKI59531.1"/>
    <property type="molecule type" value="Genomic_DNA"/>
</dbReference>
<evidence type="ECO:0000313" key="1">
    <source>
        <dbReference type="EMBL" id="PKI59531.1"/>
    </source>
</evidence>
<organism evidence="1 2">
    <name type="scientific">Punica granatum</name>
    <name type="common">Pomegranate</name>
    <dbReference type="NCBI Taxonomy" id="22663"/>
    <lineage>
        <taxon>Eukaryota</taxon>
        <taxon>Viridiplantae</taxon>
        <taxon>Streptophyta</taxon>
        <taxon>Embryophyta</taxon>
        <taxon>Tracheophyta</taxon>
        <taxon>Spermatophyta</taxon>
        <taxon>Magnoliopsida</taxon>
        <taxon>eudicotyledons</taxon>
        <taxon>Gunneridae</taxon>
        <taxon>Pentapetalae</taxon>
        <taxon>rosids</taxon>
        <taxon>malvids</taxon>
        <taxon>Myrtales</taxon>
        <taxon>Lythraceae</taxon>
        <taxon>Punica</taxon>
    </lineage>
</organism>
<gene>
    <name evidence="1" type="ORF">CRG98_020059</name>
</gene>
<proteinExistence type="predicted"/>
<comment type="caution">
    <text evidence="1">The sequence shown here is derived from an EMBL/GenBank/DDBJ whole genome shotgun (WGS) entry which is preliminary data.</text>
</comment>
<keyword evidence="2" id="KW-1185">Reference proteome</keyword>